<protein>
    <submittedName>
        <fullName evidence="1">Uncharacterized protein</fullName>
    </submittedName>
</protein>
<organism evidence="1 2">
    <name type="scientific">Gossypium davidsonii</name>
    <name type="common">Davidson's cotton</name>
    <name type="synonym">Gossypium klotzschianum subsp. davidsonii</name>
    <dbReference type="NCBI Taxonomy" id="34287"/>
    <lineage>
        <taxon>Eukaryota</taxon>
        <taxon>Viridiplantae</taxon>
        <taxon>Streptophyta</taxon>
        <taxon>Embryophyta</taxon>
        <taxon>Tracheophyta</taxon>
        <taxon>Spermatophyta</taxon>
        <taxon>Magnoliopsida</taxon>
        <taxon>eudicotyledons</taxon>
        <taxon>Gunneridae</taxon>
        <taxon>Pentapetalae</taxon>
        <taxon>rosids</taxon>
        <taxon>malvids</taxon>
        <taxon>Malvales</taxon>
        <taxon>Malvaceae</taxon>
        <taxon>Malvoideae</taxon>
        <taxon>Gossypium</taxon>
    </lineage>
</organism>
<dbReference type="Proteomes" id="UP000593561">
    <property type="component" value="Unassembled WGS sequence"/>
</dbReference>
<dbReference type="AlphaFoldDB" id="A0A7J8RMV0"/>
<evidence type="ECO:0000313" key="1">
    <source>
        <dbReference type="EMBL" id="MBA0614913.1"/>
    </source>
</evidence>
<proteinExistence type="predicted"/>
<accession>A0A7J8RMV0</accession>
<reference evidence="1 2" key="1">
    <citation type="journal article" date="2019" name="Genome Biol. Evol.">
        <title>Insights into the evolution of the New World diploid cottons (Gossypium, subgenus Houzingenia) based on genome sequencing.</title>
        <authorList>
            <person name="Grover C.E."/>
            <person name="Arick M.A. 2nd"/>
            <person name="Thrash A."/>
            <person name="Conover J.L."/>
            <person name="Sanders W.S."/>
            <person name="Peterson D.G."/>
            <person name="Frelichowski J.E."/>
            <person name="Scheffler J.A."/>
            <person name="Scheffler B.E."/>
            <person name="Wendel J.F."/>
        </authorList>
    </citation>
    <scope>NUCLEOTIDE SEQUENCE [LARGE SCALE GENOMIC DNA]</scope>
    <source>
        <strain evidence="1">27</strain>
        <tissue evidence="1">Leaf</tissue>
    </source>
</reference>
<keyword evidence="2" id="KW-1185">Reference proteome</keyword>
<name>A0A7J8RMV0_GOSDV</name>
<dbReference type="EMBL" id="JABFAC010000006">
    <property type="protein sequence ID" value="MBA0614913.1"/>
    <property type="molecule type" value="Genomic_DNA"/>
</dbReference>
<sequence length="39" mass="4363">MSDFSQSNATSSQNSRGTKRKWVLEENVVLVACMVDLQC</sequence>
<evidence type="ECO:0000313" key="2">
    <source>
        <dbReference type="Proteomes" id="UP000593561"/>
    </source>
</evidence>
<gene>
    <name evidence="1" type="ORF">Godav_015135</name>
</gene>
<comment type="caution">
    <text evidence="1">The sequence shown here is derived from an EMBL/GenBank/DDBJ whole genome shotgun (WGS) entry which is preliminary data.</text>
</comment>